<accession>A0ACA9M7N4</accession>
<evidence type="ECO:0000313" key="1">
    <source>
        <dbReference type="EMBL" id="CAG8572360.1"/>
    </source>
</evidence>
<dbReference type="EMBL" id="CAJVPM010010356">
    <property type="protein sequence ID" value="CAG8572360.1"/>
    <property type="molecule type" value="Genomic_DNA"/>
</dbReference>
<protein>
    <submittedName>
        <fullName evidence="1">10205_t:CDS:1</fullName>
    </submittedName>
</protein>
<dbReference type="Proteomes" id="UP000789860">
    <property type="component" value="Unassembled WGS sequence"/>
</dbReference>
<gene>
    <name evidence="1" type="ORF">SCALOS_LOCUS5896</name>
</gene>
<comment type="caution">
    <text evidence="1">The sequence shown here is derived from an EMBL/GenBank/DDBJ whole genome shotgun (WGS) entry which is preliminary data.</text>
</comment>
<evidence type="ECO:0000313" key="2">
    <source>
        <dbReference type="Proteomes" id="UP000789860"/>
    </source>
</evidence>
<name>A0ACA9M7N4_9GLOM</name>
<keyword evidence="2" id="KW-1185">Reference proteome</keyword>
<feature type="non-terminal residue" evidence="1">
    <location>
        <position position="41"/>
    </location>
</feature>
<proteinExistence type="predicted"/>
<organism evidence="1 2">
    <name type="scientific">Scutellospora calospora</name>
    <dbReference type="NCBI Taxonomy" id="85575"/>
    <lineage>
        <taxon>Eukaryota</taxon>
        <taxon>Fungi</taxon>
        <taxon>Fungi incertae sedis</taxon>
        <taxon>Mucoromycota</taxon>
        <taxon>Glomeromycotina</taxon>
        <taxon>Glomeromycetes</taxon>
        <taxon>Diversisporales</taxon>
        <taxon>Gigasporaceae</taxon>
        <taxon>Scutellospora</taxon>
    </lineage>
</organism>
<reference evidence="1" key="1">
    <citation type="submission" date="2021-06" db="EMBL/GenBank/DDBJ databases">
        <authorList>
            <person name="Kallberg Y."/>
            <person name="Tangrot J."/>
            <person name="Rosling A."/>
        </authorList>
    </citation>
    <scope>NUCLEOTIDE SEQUENCE</scope>
    <source>
        <strain evidence="1">AU212A</strain>
    </source>
</reference>
<sequence length="41" mass="4850">MNDLEAPSEEYQMDTLYIEQEREGLLTGRFSRESQDENPVE</sequence>